<accession>A0ABM7C5D7</accession>
<dbReference type="Proteomes" id="UP000274483">
    <property type="component" value="Chromosome"/>
</dbReference>
<gene>
    <name evidence="1" type="ORF">EIB71_00105</name>
</gene>
<organism evidence="1 2">
    <name type="scientific">Kaistella daneshvariae</name>
    <dbReference type="NCBI Taxonomy" id="2487074"/>
    <lineage>
        <taxon>Bacteria</taxon>
        <taxon>Pseudomonadati</taxon>
        <taxon>Bacteroidota</taxon>
        <taxon>Flavobacteriia</taxon>
        <taxon>Flavobacteriales</taxon>
        <taxon>Weeksellaceae</taxon>
        <taxon>Chryseobacterium group</taxon>
        <taxon>Kaistella</taxon>
    </lineage>
</organism>
<proteinExistence type="predicted"/>
<name>A0ABM7C5D7_9FLAO</name>
<evidence type="ECO:0000313" key="1">
    <source>
        <dbReference type="EMBL" id="AZI66176.1"/>
    </source>
</evidence>
<evidence type="ECO:0000313" key="2">
    <source>
        <dbReference type="Proteomes" id="UP000274483"/>
    </source>
</evidence>
<protein>
    <submittedName>
        <fullName evidence="1">Uncharacterized protein</fullName>
    </submittedName>
</protein>
<sequence>MPKAGLKFFDWTFVQGSTLVILLKFCAKNPRLRQAAKRCALCKMCSAKFNFGNFKFEKNADFGRNFLSRRF</sequence>
<dbReference type="EMBL" id="CP034158">
    <property type="protein sequence ID" value="AZI66176.1"/>
    <property type="molecule type" value="Genomic_DNA"/>
</dbReference>
<keyword evidence="2" id="KW-1185">Reference proteome</keyword>
<reference evidence="1 2" key="1">
    <citation type="submission" date="2018-11" db="EMBL/GenBank/DDBJ databases">
        <title>Proposal to divide the Flavobacteriaceae and reorganize its genera based on Amino Acid Identity values calculated from whole genome sequences.</title>
        <authorList>
            <person name="Nicholson A.C."/>
            <person name="Gulvik C.A."/>
            <person name="Whitney A.M."/>
            <person name="Humrighouse B.W."/>
            <person name="Bell M."/>
            <person name="Holmes B."/>
            <person name="Steigerwalt A.G."/>
            <person name="Villarma A."/>
            <person name="Sheth M."/>
            <person name="Batra D."/>
            <person name="Pryor J."/>
            <person name="Bernardet J.-F."/>
            <person name="Hugo C."/>
            <person name="Kampfer P."/>
            <person name="Newman J.D."/>
            <person name="McQuiston J.R."/>
        </authorList>
    </citation>
    <scope>NUCLEOTIDE SEQUENCE [LARGE SCALE GENOMIC DNA]</scope>
    <source>
        <strain evidence="1 2">H3001</strain>
    </source>
</reference>